<evidence type="ECO:0000259" key="2">
    <source>
        <dbReference type="SMART" id="SM00743"/>
    </source>
</evidence>
<protein>
    <recommendedName>
        <fullName evidence="2">Agenet domain-containing protein</fullName>
    </recommendedName>
</protein>
<comment type="caution">
    <text evidence="3">The sequence shown here is derived from an EMBL/GenBank/DDBJ whole genome shotgun (WGS) entry which is preliminary data.</text>
</comment>
<feature type="compositionally biased region" description="Basic and acidic residues" evidence="1">
    <location>
        <begin position="931"/>
        <end position="941"/>
    </location>
</feature>
<name>A0A8S0RH95_OLEEU</name>
<feature type="compositionally biased region" description="Basic and acidic residues" evidence="1">
    <location>
        <begin position="1642"/>
        <end position="1656"/>
    </location>
</feature>
<feature type="compositionally biased region" description="Basic and acidic residues" evidence="1">
    <location>
        <begin position="821"/>
        <end position="839"/>
    </location>
</feature>
<evidence type="ECO:0000313" key="3">
    <source>
        <dbReference type="EMBL" id="CAA2978404.1"/>
    </source>
</evidence>
<dbReference type="Gramene" id="OE9A068677T3">
    <property type="protein sequence ID" value="OE9A068677C3"/>
    <property type="gene ID" value="OE9A068677"/>
</dbReference>
<sequence length="2145" mass="230019">MPWEIQMDYNDNDYEGQNLHLAGEDSSKISSVLCPYALPKFDFDDSLQGHLRFDSLVENEVFLGIASQEDNQWIEDFSRGSSGIEFHSSAAESCSLPRRNNVWSEATSSESVEMLLKAVGQEEMVPGEAIVEETDPGDQYCGMMEPMESNLKHDDKIVGTQDPNQSLTPGEHHRDASVLNQSAGDPGVHVECSLHAEGMKDTADDSLEVDSEKSSSGETWKNLRSDSECINDGQGEPNASRDKMQEILSVPGIQNDNMESSLQKVTVSVGELNDLDKGCDVKTVSLSGLDKDIFKRSKLDKKELNTDDEMMGGSDAETVNSKLGAAFGVASETGSIEERVVETSKFENPSRVMEKGDSLQLTLERCKEDCDDPGDGSIRAAVALSVGTEVKQQISGENKLDKGSSVSIQPEGCIEHSIEGRKADALEICSKSELKKASAIPSPDGQRSSIDKEDIYRGSNNLLEASPSTFEASTLSEVQGNPSEQDNETLVNPANKLDNLTVTSVAGGCVGENPINEDKKDADDDPGMHTKVLNDDDDHNGSSILSGSMQIYEETNPSMQTDSLKCDQGLSAGQNQKGDEKSHFAWNDMGCDNNVKEVGFTIPGEGVKENIDSVPGSASKIHVGEHPVLNTEMEDTNVASQVEDHNEELELPLNDVESVHKDENEETELKVPAEPRISILGGTLEMTEKPTPVSEPQKASPCDSAVEAGFKTVNQSIPVMETADAATCDKASQKSENLEACPVSEMIVEEGNGSESAPFGKPMDKRIERNHGATSLIDPGTGGSAEIDQSNQVSSSGISCCEHTQSKRDEQESLQGNVAENVHKSEGETRTHPGSKDVSTEDGTFTFDVEPLACRSKGEPGKSSQSFPNIQAQKISLAVEGTLSTSSNRQVDVKLVPEISHRNPLALDGRAPPGGLKGPSERKARRGSGKSVKESGKKGVKETIPLKQNERGEKSHVSLSPSVTGQLMQLEIGNVERGATKASGNVSVPTSDLPDLNSSAPASVLFRQPFTDLQQVQLRAQIFVYGSLIQGAAPDEACMASAFDGGKGIWEHSWRACVERIHNKKSQGNISETPVQSRSVAKASDQASKQGLSQSKVPASSAGRASGKASLSPAFNPTIPLSSPLWNISTPSGDGLPSNVSRSAIFDYQAVSPLHPYQTPPIRSFVSPTTSWPSQAPVPGPWVASSQSSAFDIGPQYSVFPVTEPVKLTPVKELSIPITSGAKHASPIPVAHSGVSSTSAVPFSLVDMKKASVSSSHNSTGTKTRKRKKTSGAEDLVQSSAAATQRDLVSAPVLDSHLSKKAPVVENLNQFSLLARSEAETVPALNVSSHYSTSVTITTPSTFVPKSNADKFLVAASPSIFSDNPSRGEISMEKRVINRDDINKVEEAKLQAELAAAQAATSIGHCQGVWSQLDKLKNADLTSDAEAMLASAAVTIAAAASVAKAAAAAAQIASEAAVQAKQMADDAVLKHGTANTTRNNIVSLPMFAHIHNLGNATPASILKGGDGNGGSSSIISAVREAARKKVEVASAATRHAQNLDAIVKAAELAAEAVSQAGKVVAMGDPLPLIELAEAGPDGYWKVSHAPSLQVSEPDDMNRNESNNKYVNQHEESDKETVVQRALTRNIPDDRIMAEDSLIASVKHRENNSKAQKDRQTSDSAKTIGIVSESDIESRSKSSIRDRNGNTAIITEGCLVEVLKDRDALNKVWYSAKVSSLKDGEALNICIDEMLAAAVKLLPGLREVDGGGCLALGRLLVVVVDGGFSAAWMGVFSSREDLSCNITQRVECWHEGMITAKDEKDETSLSVSFPARGETSLIKAWNLRPTLIWSDGQWIEWYRSRQNGSSQGETPQEKRLKRGSNAIESKGKGKMSKDIEFVELGMQEESGLLPLSSNEKVFSIGTARDENKVDTTRTMRSGLQKDGSKVIFGVPKPGKKRKFMDVSKHYVSDKSNKTNVPSDSVKLANYLMPQGSGSRGWKNSSKIDSKEKQAAESKSKSLNSGKPPIPSRMSSRKDYSTYSKDENESGERNLTAFGTVSNVKEVAEGPVVFSSQASSQEIRKRAPSANTKSDRSNKGKLIPAGRKPANNDANYSSAPEVVEPRRSNRRIQPTSRLLEGLQSSLIISKVPTSSQDKIHRNISKGTSRRE</sequence>
<feature type="compositionally biased region" description="Polar residues" evidence="1">
    <location>
        <begin position="787"/>
        <end position="798"/>
    </location>
</feature>
<feature type="region of interest" description="Disordered" evidence="1">
    <location>
        <begin position="2046"/>
        <end position="2145"/>
    </location>
</feature>
<dbReference type="PANTHER" id="PTHR48429">
    <property type="entry name" value="AGENET DOMAIN-CONTAINING PROTEIN"/>
    <property type="match status" value="1"/>
</dbReference>
<organism evidence="3 4">
    <name type="scientific">Olea europaea subsp. europaea</name>
    <dbReference type="NCBI Taxonomy" id="158383"/>
    <lineage>
        <taxon>Eukaryota</taxon>
        <taxon>Viridiplantae</taxon>
        <taxon>Streptophyta</taxon>
        <taxon>Embryophyta</taxon>
        <taxon>Tracheophyta</taxon>
        <taxon>Spermatophyta</taxon>
        <taxon>Magnoliopsida</taxon>
        <taxon>eudicotyledons</taxon>
        <taxon>Gunneridae</taxon>
        <taxon>Pentapetalae</taxon>
        <taxon>asterids</taxon>
        <taxon>lamiids</taxon>
        <taxon>Lamiales</taxon>
        <taxon>Oleaceae</taxon>
        <taxon>Oleeae</taxon>
        <taxon>Olea</taxon>
    </lineage>
</organism>
<dbReference type="Proteomes" id="UP000594638">
    <property type="component" value="Unassembled WGS sequence"/>
</dbReference>
<feature type="compositionally biased region" description="Polar residues" evidence="1">
    <location>
        <begin position="1067"/>
        <end position="1098"/>
    </location>
</feature>
<evidence type="ECO:0000256" key="1">
    <source>
        <dbReference type="SAM" id="MobiDB-lite"/>
    </source>
</evidence>
<feature type="region of interest" description="Disordered" evidence="1">
    <location>
        <begin position="508"/>
        <end position="545"/>
    </location>
</feature>
<feature type="domain" description="Agenet" evidence="2">
    <location>
        <begin position="1777"/>
        <end position="1830"/>
    </location>
</feature>
<dbReference type="SMART" id="SM00743">
    <property type="entry name" value="Agenet"/>
    <property type="match status" value="2"/>
</dbReference>
<dbReference type="InterPro" id="IPR014002">
    <property type="entry name" value="Agenet_dom_plant"/>
</dbReference>
<feature type="domain" description="Agenet" evidence="2">
    <location>
        <begin position="1687"/>
        <end position="1744"/>
    </location>
</feature>
<feature type="compositionally biased region" description="Basic and acidic residues" evidence="1">
    <location>
        <begin position="2010"/>
        <end position="2026"/>
    </location>
</feature>
<feature type="region of interest" description="Disordered" evidence="1">
    <location>
        <begin position="1965"/>
        <end position="2031"/>
    </location>
</feature>
<feature type="compositionally biased region" description="Basic and acidic residues" evidence="1">
    <location>
        <begin position="516"/>
        <end position="534"/>
    </location>
</feature>
<feature type="compositionally biased region" description="Low complexity" evidence="1">
    <location>
        <begin position="1099"/>
        <end position="1111"/>
    </location>
</feature>
<feature type="region of interest" description="Disordered" evidence="1">
    <location>
        <begin position="1252"/>
        <end position="1281"/>
    </location>
</feature>
<feature type="compositionally biased region" description="Basic and acidic residues" evidence="1">
    <location>
        <begin position="762"/>
        <end position="771"/>
    </location>
</feature>
<feature type="region of interest" description="Disordered" evidence="1">
    <location>
        <begin position="1067"/>
        <end position="1111"/>
    </location>
</feature>
<dbReference type="OrthoDB" id="433924at2759"/>
<feature type="compositionally biased region" description="Basic and acidic residues" evidence="1">
    <location>
        <begin position="1980"/>
        <end position="1994"/>
    </location>
</feature>
<feature type="region of interest" description="Disordered" evidence="1">
    <location>
        <begin position="199"/>
        <end position="241"/>
    </location>
</feature>
<dbReference type="EMBL" id="CACTIH010003619">
    <property type="protein sequence ID" value="CAA2978404.1"/>
    <property type="molecule type" value="Genomic_DNA"/>
</dbReference>
<reference evidence="3 4" key="1">
    <citation type="submission" date="2019-12" db="EMBL/GenBank/DDBJ databases">
        <authorList>
            <person name="Alioto T."/>
            <person name="Alioto T."/>
            <person name="Gomez Garrido J."/>
        </authorList>
    </citation>
    <scope>NUCLEOTIDE SEQUENCE [LARGE SCALE GENOMIC DNA]</scope>
</reference>
<dbReference type="InterPro" id="IPR055274">
    <property type="entry name" value="SWO1"/>
</dbReference>
<feature type="region of interest" description="Disordered" evidence="1">
    <location>
        <begin position="904"/>
        <end position="962"/>
    </location>
</feature>
<accession>A0A8S0RH95</accession>
<feature type="region of interest" description="Disordered" evidence="1">
    <location>
        <begin position="558"/>
        <end position="582"/>
    </location>
</feature>
<feature type="compositionally biased region" description="Basic and acidic residues" evidence="1">
    <location>
        <begin position="210"/>
        <end position="227"/>
    </location>
</feature>
<feature type="region of interest" description="Disordered" evidence="1">
    <location>
        <begin position="1841"/>
        <end position="1867"/>
    </location>
</feature>
<proteinExistence type="predicted"/>
<evidence type="ECO:0000313" key="4">
    <source>
        <dbReference type="Proteomes" id="UP000594638"/>
    </source>
</evidence>
<keyword evidence="4" id="KW-1185">Reference proteome</keyword>
<gene>
    <name evidence="3" type="ORF">OLEA9_A068677</name>
</gene>
<feature type="region of interest" description="Disordered" evidence="1">
    <location>
        <begin position="749"/>
        <end position="869"/>
    </location>
</feature>
<dbReference type="PANTHER" id="PTHR48429:SF1">
    <property type="entry name" value="AGENET DOMAIN-CONTAINING PROTEIN"/>
    <property type="match status" value="1"/>
</dbReference>
<feature type="compositionally biased region" description="Polar residues" evidence="1">
    <location>
        <begin position="2105"/>
        <end position="2130"/>
    </location>
</feature>
<feature type="region of interest" description="Disordered" evidence="1">
    <location>
        <begin position="1642"/>
        <end position="1662"/>
    </location>
</feature>